<dbReference type="GO" id="GO:0009898">
    <property type="term" value="C:cytoplasmic side of plasma membrane"/>
    <property type="evidence" value="ECO:0007669"/>
    <property type="project" value="TreeGrafter"/>
</dbReference>
<dbReference type="AlphaFoldDB" id="A0AAD6G9V8"/>
<dbReference type="PANTHER" id="PTHR22761:SF10">
    <property type="entry name" value="GH13992P"/>
    <property type="match status" value="1"/>
</dbReference>
<evidence type="ECO:0000256" key="5">
    <source>
        <dbReference type="ARBA" id="ARBA00042586"/>
    </source>
</evidence>
<evidence type="ECO:0000256" key="6">
    <source>
        <dbReference type="SAM" id="Coils"/>
    </source>
</evidence>
<evidence type="ECO:0000313" key="9">
    <source>
        <dbReference type="Proteomes" id="UP001220324"/>
    </source>
</evidence>
<keyword evidence="6" id="KW-0175">Coiled coil</keyword>
<evidence type="ECO:0000256" key="1">
    <source>
        <dbReference type="ARBA" id="ARBA00004177"/>
    </source>
</evidence>
<feature type="compositionally biased region" description="Basic and acidic residues" evidence="7">
    <location>
        <begin position="212"/>
        <end position="222"/>
    </location>
</feature>
<evidence type="ECO:0000256" key="2">
    <source>
        <dbReference type="ARBA" id="ARBA00006190"/>
    </source>
</evidence>
<dbReference type="Proteomes" id="UP001220324">
    <property type="component" value="Unassembled WGS sequence"/>
</dbReference>
<dbReference type="GO" id="GO:0006900">
    <property type="term" value="P:vesicle budding from membrane"/>
    <property type="evidence" value="ECO:0007669"/>
    <property type="project" value="TreeGrafter"/>
</dbReference>
<accession>A0AAD6G9V8</accession>
<dbReference type="GO" id="GO:0032511">
    <property type="term" value="P:late endosome to vacuole transport via multivesicular body sorting pathway"/>
    <property type="evidence" value="ECO:0007669"/>
    <property type="project" value="TreeGrafter"/>
</dbReference>
<feature type="region of interest" description="Disordered" evidence="7">
    <location>
        <begin position="176"/>
        <end position="222"/>
    </location>
</feature>
<sequence>MWSWFGGASAQKRKEAPKNAILMLRGQLDMLQKREKHLENQIAEQDAAARKHVNTNKNAAKAALRRKKAHEKTLEQTSAQIMQLEQQVYSIEAANINYETLQAMKQAGSAMEQIHGGMNIEQVDETMAKLQEQHALADEVNQAITSTTLGDQVDEDELDAELEGLEQEAMDERMLNTGPVPVNSQLDRLPAAGTSDLSKNKATAEEDDEEAELAKLREEMAM</sequence>
<organism evidence="8 9">
    <name type="scientific">Penicillium frequentans</name>
    <dbReference type="NCBI Taxonomy" id="3151616"/>
    <lineage>
        <taxon>Eukaryota</taxon>
        <taxon>Fungi</taxon>
        <taxon>Dikarya</taxon>
        <taxon>Ascomycota</taxon>
        <taxon>Pezizomycotina</taxon>
        <taxon>Eurotiomycetes</taxon>
        <taxon>Eurotiomycetidae</taxon>
        <taxon>Eurotiales</taxon>
        <taxon>Aspergillaceae</taxon>
        <taxon>Penicillium</taxon>
    </lineage>
</organism>
<keyword evidence="3" id="KW-0967">Endosome</keyword>
<protein>
    <recommendedName>
        <fullName evidence="4">Vacuolar-sorting protein SNF7</fullName>
    </recommendedName>
    <alternativeName>
        <fullName evidence="5">Vacuolar protein-sorting-associated protein 32</fullName>
    </alternativeName>
</protein>
<evidence type="ECO:0000256" key="4">
    <source>
        <dbReference type="ARBA" id="ARBA00040017"/>
    </source>
</evidence>
<dbReference type="GO" id="GO:0000815">
    <property type="term" value="C:ESCRT III complex"/>
    <property type="evidence" value="ECO:0007669"/>
    <property type="project" value="TreeGrafter"/>
</dbReference>
<feature type="coiled-coil region" evidence="6">
    <location>
        <begin position="21"/>
        <end position="94"/>
    </location>
</feature>
<feature type="coiled-coil region" evidence="6">
    <location>
        <begin position="120"/>
        <end position="175"/>
    </location>
</feature>
<comment type="subcellular location">
    <subcellularLocation>
        <location evidence="1">Endosome</location>
    </subcellularLocation>
</comment>
<comment type="similarity">
    <text evidence="2">Belongs to the SNF7 family.</text>
</comment>
<evidence type="ECO:0000313" key="8">
    <source>
        <dbReference type="EMBL" id="KAJ5525063.1"/>
    </source>
</evidence>
<name>A0AAD6G9V8_9EURO</name>
<dbReference type="GO" id="GO:0005771">
    <property type="term" value="C:multivesicular body"/>
    <property type="evidence" value="ECO:0007669"/>
    <property type="project" value="TreeGrafter"/>
</dbReference>
<evidence type="ECO:0000256" key="3">
    <source>
        <dbReference type="ARBA" id="ARBA00022753"/>
    </source>
</evidence>
<reference evidence="8 9" key="1">
    <citation type="journal article" date="2023" name="IMA Fungus">
        <title>Comparative genomic study of the Penicillium genus elucidates a diverse pangenome and 15 lateral gene transfer events.</title>
        <authorList>
            <person name="Petersen C."/>
            <person name="Sorensen T."/>
            <person name="Nielsen M.R."/>
            <person name="Sondergaard T.E."/>
            <person name="Sorensen J.L."/>
            <person name="Fitzpatrick D.A."/>
            <person name="Frisvad J.C."/>
            <person name="Nielsen K.L."/>
        </authorList>
    </citation>
    <scope>NUCLEOTIDE SEQUENCE [LARGE SCALE GENOMIC DNA]</scope>
    <source>
        <strain evidence="8 9">IBT 35679</strain>
    </source>
</reference>
<dbReference type="InterPro" id="IPR005024">
    <property type="entry name" value="Snf7_fam"/>
</dbReference>
<dbReference type="Gene3D" id="1.10.287.1060">
    <property type="entry name" value="ESAT-6-like"/>
    <property type="match status" value="1"/>
</dbReference>
<dbReference type="Pfam" id="PF03357">
    <property type="entry name" value="Snf7"/>
    <property type="match status" value="1"/>
</dbReference>
<gene>
    <name evidence="8" type="ORF">N7494_011713</name>
</gene>
<dbReference type="PANTHER" id="PTHR22761">
    <property type="entry name" value="CHARGED MULTIVESICULAR BODY PROTEIN"/>
    <property type="match status" value="1"/>
</dbReference>
<keyword evidence="9" id="KW-1185">Reference proteome</keyword>
<evidence type="ECO:0000256" key="7">
    <source>
        <dbReference type="SAM" id="MobiDB-lite"/>
    </source>
</evidence>
<dbReference type="EMBL" id="JAQIZZ010000008">
    <property type="protein sequence ID" value="KAJ5525063.1"/>
    <property type="molecule type" value="Genomic_DNA"/>
</dbReference>
<comment type="caution">
    <text evidence="8">The sequence shown here is derived from an EMBL/GenBank/DDBJ whole genome shotgun (WGS) entry which is preliminary data.</text>
</comment>
<proteinExistence type="inferred from homology"/>